<evidence type="ECO:0000256" key="1">
    <source>
        <dbReference type="ARBA" id="ARBA00007992"/>
    </source>
</evidence>
<dbReference type="PRINTS" id="PR00420">
    <property type="entry name" value="RNGMNOXGNASE"/>
</dbReference>
<keyword evidence="8" id="KW-1185">Reference proteome</keyword>
<dbReference type="GO" id="GO:0071949">
    <property type="term" value="F:FAD binding"/>
    <property type="evidence" value="ECO:0007669"/>
    <property type="project" value="InterPro"/>
</dbReference>
<dbReference type="AlphaFoldDB" id="A0A9W8UU22"/>
<dbReference type="Proteomes" id="UP001152087">
    <property type="component" value="Unassembled WGS sequence"/>
</dbReference>
<evidence type="ECO:0000259" key="6">
    <source>
        <dbReference type="Pfam" id="PF01494"/>
    </source>
</evidence>
<dbReference type="Gene3D" id="3.50.50.60">
    <property type="entry name" value="FAD/NAD(P)-binding domain"/>
    <property type="match status" value="1"/>
</dbReference>
<dbReference type="InterPro" id="IPR050493">
    <property type="entry name" value="FAD-dep_Monooxygenase_BioMet"/>
</dbReference>
<comment type="similarity">
    <text evidence="1">Belongs to the paxM FAD-dependent monooxygenase family.</text>
</comment>
<feature type="domain" description="FAD-binding" evidence="6">
    <location>
        <begin position="141"/>
        <end position="223"/>
    </location>
</feature>
<sequence>MVFNTAVVDVDPEAASVTLGDGSIVQGDVVIIADGKNGNTCYRIAISSDEVKDAVGYLPEWWDPETADNRINALQVLDGTNRLVVPYPLRHYDYMNISCLFPTQNDRGGIEESWYADGDRKELISTFVDFYEPIRKILSIAKEVKVWDLQDMDPLPNWHRGRAIVIGDAAHAITPMQGQGANMAMEDADSLRLLLPGMDEDEIKSVLAKVGAVRRPRAAKALQDTRLQADEITMEERLANMDYNCGYNGVYEALKALE</sequence>
<evidence type="ECO:0000256" key="5">
    <source>
        <dbReference type="ARBA" id="ARBA00023033"/>
    </source>
</evidence>
<dbReference type="SUPFAM" id="SSF54373">
    <property type="entry name" value="FAD-linked reductases, C-terminal domain"/>
    <property type="match status" value="1"/>
</dbReference>
<accession>A0A9W8UU22</accession>
<dbReference type="InterPro" id="IPR002938">
    <property type="entry name" value="FAD-bd"/>
</dbReference>
<protein>
    <recommendedName>
        <fullName evidence="6">FAD-binding domain-containing protein</fullName>
    </recommendedName>
</protein>
<evidence type="ECO:0000256" key="3">
    <source>
        <dbReference type="ARBA" id="ARBA00022827"/>
    </source>
</evidence>
<dbReference type="GO" id="GO:0004497">
    <property type="term" value="F:monooxygenase activity"/>
    <property type="evidence" value="ECO:0007669"/>
    <property type="project" value="UniProtKB-KW"/>
</dbReference>
<comment type="caution">
    <text evidence="7">The sequence shown here is derived from an EMBL/GenBank/DDBJ whole genome shotgun (WGS) entry which is preliminary data.</text>
</comment>
<dbReference type="SUPFAM" id="SSF51905">
    <property type="entry name" value="FAD/NAD(P)-binding domain"/>
    <property type="match status" value="1"/>
</dbReference>
<evidence type="ECO:0000256" key="2">
    <source>
        <dbReference type="ARBA" id="ARBA00022630"/>
    </source>
</evidence>
<proteinExistence type="inferred from homology"/>
<organism evidence="7 8">
    <name type="scientific">Fusarium falciforme</name>
    <dbReference type="NCBI Taxonomy" id="195108"/>
    <lineage>
        <taxon>Eukaryota</taxon>
        <taxon>Fungi</taxon>
        <taxon>Dikarya</taxon>
        <taxon>Ascomycota</taxon>
        <taxon>Pezizomycotina</taxon>
        <taxon>Sordariomycetes</taxon>
        <taxon>Hypocreomycetidae</taxon>
        <taxon>Hypocreales</taxon>
        <taxon>Nectriaceae</taxon>
        <taxon>Fusarium</taxon>
        <taxon>Fusarium solani species complex</taxon>
    </lineage>
</organism>
<dbReference type="PANTHER" id="PTHR13789">
    <property type="entry name" value="MONOOXYGENASE"/>
    <property type="match status" value="1"/>
</dbReference>
<keyword evidence="2" id="KW-0285">Flavoprotein</keyword>
<keyword evidence="5" id="KW-0503">Monooxygenase</keyword>
<evidence type="ECO:0000313" key="8">
    <source>
        <dbReference type="Proteomes" id="UP001152087"/>
    </source>
</evidence>
<keyword evidence="4" id="KW-0560">Oxidoreductase</keyword>
<dbReference type="PANTHER" id="PTHR13789:SF314">
    <property type="entry name" value="FAD-BINDING DOMAIN-CONTAINING PROTEIN"/>
    <property type="match status" value="1"/>
</dbReference>
<evidence type="ECO:0000313" key="7">
    <source>
        <dbReference type="EMBL" id="KAJ4179686.1"/>
    </source>
</evidence>
<name>A0A9W8UU22_9HYPO</name>
<evidence type="ECO:0000256" key="4">
    <source>
        <dbReference type="ARBA" id="ARBA00023002"/>
    </source>
</evidence>
<dbReference type="Pfam" id="PF01494">
    <property type="entry name" value="FAD_binding_3"/>
    <property type="match status" value="1"/>
</dbReference>
<keyword evidence="3" id="KW-0274">FAD</keyword>
<gene>
    <name evidence="7" type="ORF">NW755_012242</name>
</gene>
<dbReference type="EMBL" id="JAOQAV010000055">
    <property type="protein sequence ID" value="KAJ4179686.1"/>
    <property type="molecule type" value="Genomic_DNA"/>
</dbReference>
<dbReference type="InterPro" id="IPR036188">
    <property type="entry name" value="FAD/NAD-bd_sf"/>
</dbReference>
<reference evidence="7" key="1">
    <citation type="submission" date="2022-09" db="EMBL/GenBank/DDBJ databases">
        <title>Fusarium specimens isolated from Avocado Roots.</title>
        <authorList>
            <person name="Stajich J."/>
            <person name="Roper C."/>
            <person name="Heimlech-Rivalta G."/>
        </authorList>
    </citation>
    <scope>NUCLEOTIDE SEQUENCE</scope>
    <source>
        <strain evidence="7">A02</strain>
    </source>
</reference>